<organism evidence="2 3">
    <name type="scientific">Vreelandella sulfidaeris</name>
    <dbReference type="NCBI Taxonomy" id="115553"/>
    <lineage>
        <taxon>Bacteria</taxon>
        <taxon>Pseudomonadati</taxon>
        <taxon>Pseudomonadota</taxon>
        <taxon>Gammaproteobacteria</taxon>
        <taxon>Oceanospirillales</taxon>
        <taxon>Halomonadaceae</taxon>
        <taxon>Vreelandella</taxon>
    </lineage>
</organism>
<evidence type="ECO:0000313" key="2">
    <source>
        <dbReference type="EMBL" id="RBI67111.1"/>
    </source>
</evidence>
<proteinExistence type="predicted"/>
<dbReference type="RefSeq" id="WP_113269760.1">
    <property type="nucleotide sequence ID" value="NZ_QNTU01000006.1"/>
</dbReference>
<evidence type="ECO:0000256" key="1">
    <source>
        <dbReference type="SAM" id="Phobius"/>
    </source>
</evidence>
<feature type="transmembrane region" description="Helical" evidence="1">
    <location>
        <begin position="149"/>
        <end position="168"/>
    </location>
</feature>
<dbReference type="AlphaFoldDB" id="A0A365TPB5"/>
<sequence length="243" mass="28002">MSVKTTLKEFVSILDKAWEGKRAAQMVQFVLYLDLAMILAGLMGLAEWDSRNTPILSNLNFVIIVLASFTVWAAFLMPMASIVFRAFILEIPGLFRLTPSSSQEQPKGYVHIAYYRKIAYRRNDPHMIDYYLMRQKRARDSEAEQRRSGNILFGTALIILFNSFPNIIGIETTSTLLQEVMAFMGLEVYVALSLLLILFFWRATTAAWFGVPLTYIEQPELYRQQQEEAQAESKDKPPYPRDY</sequence>
<name>A0A365TPB5_9GAMM</name>
<feature type="transmembrane region" description="Helical" evidence="1">
    <location>
        <begin position="29"/>
        <end position="48"/>
    </location>
</feature>
<gene>
    <name evidence="2" type="ORF">DQ400_10610</name>
</gene>
<evidence type="ECO:0000313" key="3">
    <source>
        <dbReference type="Proteomes" id="UP000252204"/>
    </source>
</evidence>
<keyword evidence="1" id="KW-0472">Membrane</keyword>
<protein>
    <submittedName>
        <fullName evidence="2">Uncharacterized protein</fullName>
    </submittedName>
</protein>
<feature type="transmembrane region" description="Helical" evidence="1">
    <location>
        <begin position="180"/>
        <end position="201"/>
    </location>
</feature>
<comment type="caution">
    <text evidence="2">The sequence shown here is derived from an EMBL/GenBank/DDBJ whole genome shotgun (WGS) entry which is preliminary data.</text>
</comment>
<feature type="transmembrane region" description="Helical" evidence="1">
    <location>
        <begin position="60"/>
        <end position="88"/>
    </location>
</feature>
<reference evidence="3" key="1">
    <citation type="submission" date="2018-06" db="EMBL/GenBank/DDBJ databases">
        <title>Whole genome sequencing of four bacterial strains from South Shetland trench revealing bio-synthetic gene clusters.</title>
        <authorList>
            <person name="Abdel-Mageed W.M."/>
            <person name="Lehri B."/>
            <person name="Jarmusch S."/>
            <person name="Miranda K."/>
            <person name="Goodfellow M."/>
            <person name="Jaspars M."/>
            <person name="Karlyshev A.V."/>
        </authorList>
    </citation>
    <scope>NUCLEOTIDE SEQUENCE [LARGE SCALE GENOMIC DNA]</scope>
    <source>
        <strain evidence="3">SST4</strain>
    </source>
</reference>
<keyword evidence="1" id="KW-1133">Transmembrane helix</keyword>
<keyword evidence="3" id="KW-1185">Reference proteome</keyword>
<dbReference type="Proteomes" id="UP000252204">
    <property type="component" value="Unassembled WGS sequence"/>
</dbReference>
<keyword evidence="1" id="KW-0812">Transmembrane</keyword>
<dbReference type="EMBL" id="QNTU01000006">
    <property type="protein sequence ID" value="RBI67111.1"/>
    <property type="molecule type" value="Genomic_DNA"/>
</dbReference>
<accession>A0A365TPB5</accession>